<proteinExistence type="predicted"/>
<dbReference type="PANTHER" id="PTHR13322:SF2">
    <property type="entry name" value="INTEGRATOR COMPLEX SUBUNIT 7"/>
    <property type="match status" value="1"/>
</dbReference>
<evidence type="ECO:0000313" key="2">
    <source>
        <dbReference type="Proteomes" id="UP001370490"/>
    </source>
</evidence>
<dbReference type="GO" id="GO:0034472">
    <property type="term" value="P:snRNA 3'-end processing"/>
    <property type="evidence" value="ECO:0007669"/>
    <property type="project" value="TreeGrafter"/>
</dbReference>
<dbReference type="EMBL" id="JBAMMX010000018">
    <property type="protein sequence ID" value="KAK6923418.1"/>
    <property type="molecule type" value="Genomic_DNA"/>
</dbReference>
<dbReference type="AlphaFoldDB" id="A0AAN8Z7I9"/>
<reference evidence="1 2" key="1">
    <citation type="submission" date="2023-12" db="EMBL/GenBank/DDBJ databases">
        <title>A high-quality genome assembly for Dillenia turbinata (Dilleniales).</title>
        <authorList>
            <person name="Chanderbali A."/>
        </authorList>
    </citation>
    <scope>NUCLEOTIDE SEQUENCE [LARGE SCALE GENOMIC DNA]</scope>
    <source>
        <strain evidence="1">LSX21</strain>
        <tissue evidence="1">Leaf</tissue>
    </source>
</reference>
<dbReference type="GO" id="GO:0032039">
    <property type="term" value="C:integrator complex"/>
    <property type="evidence" value="ECO:0007669"/>
    <property type="project" value="InterPro"/>
</dbReference>
<dbReference type="InterPro" id="IPR016024">
    <property type="entry name" value="ARM-type_fold"/>
</dbReference>
<accession>A0AAN8Z7I9</accession>
<dbReference type="PANTHER" id="PTHR13322">
    <property type="entry name" value="C1ORF73 PROTEIN"/>
    <property type="match status" value="1"/>
</dbReference>
<dbReference type="SUPFAM" id="SSF48371">
    <property type="entry name" value="ARM repeat"/>
    <property type="match status" value="1"/>
</dbReference>
<comment type="caution">
    <text evidence="1">The sequence shown here is derived from an EMBL/GenBank/DDBJ whole genome shotgun (WGS) entry which is preliminary data.</text>
</comment>
<protein>
    <submittedName>
        <fullName evidence="1">Uncharacterized protein</fullName>
    </submittedName>
</protein>
<feature type="non-terminal residue" evidence="1">
    <location>
        <position position="516"/>
    </location>
</feature>
<dbReference type="InterPro" id="IPR033060">
    <property type="entry name" value="INTS7"/>
</dbReference>
<gene>
    <name evidence="1" type="ORF">RJ641_011722</name>
</gene>
<name>A0AAN8Z7I9_9MAGN</name>
<organism evidence="1 2">
    <name type="scientific">Dillenia turbinata</name>
    <dbReference type="NCBI Taxonomy" id="194707"/>
    <lineage>
        <taxon>Eukaryota</taxon>
        <taxon>Viridiplantae</taxon>
        <taxon>Streptophyta</taxon>
        <taxon>Embryophyta</taxon>
        <taxon>Tracheophyta</taxon>
        <taxon>Spermatophyta</taxon>
        <taxon>Magnoliopsida</taxon>
        <taxon>eudicotyledons</taxon>
        <taxon>Gunneridae</taxon>
        <taxon>Pentapetalae</taxon>
        <taxon>Dilleniales</taxon>
        <taxon>Dilleniaceae</taxon>
        <taxon>Dillenia</taxon>
    </lineage>
</organism>
<dbReference type="Proteomes" id="UP001370490">
    <property type="component" value="Unassembled WGS sequence"/>
</dbReference>
<sequence>MILSTLVSSDVLEVKASLFAAGGLCELCTDFANVVLEMLVNMLTSSETLCETTLVVQTVALRSLHFILERGSPFFPSTADSIQTLISILDEPKLSPSLQLQVLQILHKVVEHAAHSKVLSVRLLAIRFLVDILVKKPYMEFNEASSDLLPTWVISIIQDKIIILLEKSVQNSGLVDSELNHEVQSLLKLFLLVVEKYPNLVDLVLDHFASTINCIFSMHDVQLGQGAMHLSTDMILDFEGGKYSFIRSKFVNYTHKFPMALLSEIDGLAITEEVVDMVKLLIEKVRNHYLFDTYSQMTYSLLLTSVILWNCREDEKIYVSNLDETAAMPLRDYLMESEAFAVECAKKLLVSQDNWNAYRVGRYAACQGALTIAASIFVQQIARVQSSSCTSWLTHLAQFSHLEKKIQVLLPNDGSMLVNWSEVCKISGAPFMDDSSQVCHSTARIGSLHKCSEKLNGTNDIHQILEEPLGTILSSDLCFVFPKWFMVLRAKLLKIVAAILNTIETVPFHQDHAMKG</sequence>
<keyword evidence="2" id="KW-1185">Reference proteome</keyword>
<evidence type="ECO:0000313" key="1">
    <source>
        <dbReference type="EMBL" id="KAK6923418.1"/>
    </source>
</evidence>